<dbReference type="EMBL" id="VOSM01000007">
    <property type="protein sequence ID" value="TXD35841.1"/>
    <property type="molecule type" value="Genomic_DNA"/>
</dbReference>
<evidence type="ECO:0000313" key="4">
    <source>
        <dbReference type="Proteomes" id="UP000321412"/>
    </source>
</evidence>
<comment type="caution">
    <text evidence="3">The sequence shown here is derived from an EMBL/GenBank/DDBJ whole genome shotgun (WGS) entry which is preliminary data.</text>
</comment>
<accession>A0A5C6XCK0</accession>
<feature type="domain" description="PEGA" evidence="2">
    <location>
        <begin position="165"/>
        <end position="229"/>
    </location>
</feature>
<dbReference type="PANTHER" id="PTHR36194">
    <property type="entry name" value="S-LAYER-LIKE PROTEIN"/>
    <property type="match status" value="1"/>
</dbReference>
<gene>
    <name evidence="3" type="ORF">FRC98_14290</name>
</gene>
<dbReference type="SUPFAM" id="SSF56925">
    <property type="entry name" value="OMPA-like"/>
    <property type="match status" value="1"/>
</dbReference>
<keyword evidence="4" id="KW-1185">Reference proteome</keyword>
<sequence length="528" mass="57031">MARKRSQGRVVATFLSVVALSVLAMVVASPVAAQPSEPARSVAWQVEGDATDEVIEGVAQALSAERSRHLLTPQDVEARVRAQVRPWPSCALGVEPCGSATALAMDALGVELLVRVEVVRQARQLEVNYEIVDWRGAEVLSGSLSEREGRAAGFELVRELFDASGVVSVESEPAGAQVWLDGEVVGQTPWSGQRAVGRYEYRLTLEGFAPVEGSVEVGSGQAVRLSESMEELPGRLRVLGAPEGAEIWIQDAPMGRAAELLELPAGRYAVEVRAEGYEPLTQVVEVDPARLTETTVTMVNASSLLREIDVAALVANRLQVSAGVELGFHSSAPRQTRGDLDGLEYSFEGWSEAGQLAARSRRTLAAGGVRLDAIWEGERLGLTLLSLSYAGGGVNEEAELWTRPGGGSVVAQVERRELISLRPLQLRYRFIWQNLVPHAEAGLGVNWERLRARPAGSEASVILSQARAFWSLGAGVRYHFDPRWSVGVNYRTEIYLGREQGAQHLLGVMVGVGIPQIPGFSPQPPEQL</sequence>
<evidence type="ECO:0000256" key="1">
    <source>
        <dbReference type="SAM" id="SignalP"/>
    </source>
</evidence>
<evidence type="ECO:0000313" key="3">
    <source>
        <dbReference type="EMBL" id="TXD35841.1"/>
    </source>
</evidence>
<dbReference type="PANTHER" id="PTHR36194:SF1">
    <property type="entry name" value="S-LAYER-LIKE PROTEIN"/>
    <property type="match status" value="1"/>
</dbReference>
<organism evidence="3 4">
    <name type="scientific">Lujinxingia vulgaris</name>
    <dbReference type="NCBI Taxonomy" id="2600176"/>
    <lineage>
        <taxon>Bacteria</taxon>
        <taxon>Deltaproteobacteria</taxon>
        <taxon>Bradymonadales</taxon>
        <taxon>Lujinxingiaceae</taxon>
        <taxon>Lujinxingia</taxon>
    </lineage>
</organism>
<feature type="domain" description="PEGA" evidence="2">
    <location>
        <begin position="235"/>
        <end position="300"/>
    </location>
</feature>
<feature type="chain" id="PRO_5023058323" evidence="1">
    <location>
        <begin position="34"/>
        <end position="528"/>
    </location>
</feature>
<protein>
    <submittedName>
        <fullName evidence="3">PEGA domain-containing protein</fullName>
    </submittedName>
</protein>
<dbReference type="Gene3D" id="2.40.160.20">
    <property type="match status" value="1"/>
</dbReference>
<dbReference type="OrthoDB" id="5483179at2"/>
<dbReference type="InterPro" id="IPR011250">
    <property type="entry name" value="OMP/PagP_B-barrel"/>
</dbReference>
<proteinExistence type="predicted"/>
<dbReference type="AlphaFoldDB" id="A0A5C6XCK0"/>
<keyword evidence="1" id="KW-0732">Signal</keyword>
<dbReference type="RefSeq" id="WP_146982119.1">
    <property type="nucleotide sequence ID" value="NZ_VOSM01000007.1"/>
</dbReference>
<feature type="signal peptide" evidence="1">
    <location>
        <begin position="1"/>
        <end position="33"/>
    </location>
</feature>
<dbReference type="Pfam" id="PF08308">
    <property type="entry name" value="PEGA"/>
    <property type="match status" value="2"/>
</dbReference>
<dbReference type="InterPro" id="IPR013229">
    <property type="entry name" value="PEGA"/>
</dbReference>
<dbReference type="Proteomes" id="UP000321412">
    <property type="component" value="Unassembled WGS sequence"/>
</dbReference>
<reference evidence="3 4" key="1">
    <citation type="submission" date="2019-08" db="EMBL/GenBank/DDBJ databases">
        <title>Bradymonadales sp. TMQ4.</title>
        <authorList>
            <person name="Liang Q."/>
        </authorList>
    </citation>
    <scope>NUCLEOTIDE SEQUENCE [LARGE SCALE GENOMIC DNA]</scope>
    <source>
        <strain evidence="3 4">TMQ4</strain>
    </source>
</reference>
<name>A0A5C6XCK0_9DELT</name>
<evidence type="ECO:0000259" key="2">
    <source>
        <dbReference type="Pfam" id="PF08308"/>
    </source>
</evidence>